<evidence type="ECO:0000256" key="7">
    <source>
        <dbReference type="ARBA" id="ARBA00025162"/>
    </source>
</evidence>
<dbReference type="Pfam" id="PF22042">
    <property type="entry name" value="EF-G_D2"/>
    <property type="match status" value="1"/>
</dbReference>
<dbReference type="CDD" id="cd01887">
    <property type="entry name" value="IF2_eIF5B"/>
    <property type="match status" value="1"/>
</dbReference>
<evidence type="ECO:0000256" key="3">
    <source>
        <dbReference type="ARBA" id="ARBA00022540"/>
    </source>
</evidence>
<dbReference type="GO" id="GO:0005737">
    <property type="term" value="C:cytoplasm"/>
    <property type="evidence" value="ECO:0007669"/>
    <property type="project" value="UniProtKB-SubCell"/>
</dbReference>
<dbReference type="GO" id="GO:0005525">
    <property type="term" value="F:GTP binding"/>
    <property type="evidence" value="ECO:0007669"/>
    <property type="project" value="UniProtKB-KW"/>
</dbReference>
<feature type="binding site" evidence="8">
    <location>
        <begin position="222"/>
        <end position="229"/>
    </location>
    <ligand>
        <name>GTP</name>
        <dbReference type="ChEBI" id="CHEBI:37565"/>
    </ligand>
</feature>
<dbReference type="RefSeq" id="WP_178932735.1">
    <property type="nucleotide sequence ID" value="NZ_JACBAZ010000004.1"/>
</dbReference>
<dbReference type="PROSITE" id="PS01176">
    <property type="entry name" value="IF2"/>
    <property type="match status" value="1"/>
</dbReference>
<comment type="function">
    <text evidence="7 8 9">One of the essential components for the initiation of protein synthesis. Protects formylmethionyl-tRNA from spontaneous hydrolysis and promotes its binding to the 30S ribosomal subunits. Also involved in the hydrolysis of GTP during the formation of the 70S ribosomal complex.</text>
</comment>
<feature type="compositionally biased region" description="Basic and acidic residues" evidence="10">
    <location>
        <begin position="199"/>
        <end position="208"/>
    </location>
</feature>
<dbReference type="FunFam" id="2.40.30.10:FF:000008">
    <property type="entry name" value="Translation initiation factor IF-2"/>
    <property type="match status" value="1"/>
</dbReference>
<dbReference type="SUPFAM" id="SSF50447">
    <property type="entry name" value="Translation proteins"/>
    <property type="match status" value="2"/>
</dbReference>
<evidence type="ECO:0000256" key="8">
    <source>
        <dbReference type="HAMAP-Rule" id="MF_00100"/>
    </source>
</evidence>
<dbReference type="GO" id="GO:0003743">
    <property type="term" value="F:translation initiation factor activity"/>
    <property type="evidence" value="ECO:0007669"/>
    <property type="project" value="UniProtKB-UniRule"/>
</dbReference>
<dbReference type="SUPFAM" id="SSF52156">
    <property type="entry name" value="Initiation factor IF2/eIF5b, domain 3"/>
    <property type="match status" value="1"/>
</dbReference>
<dbReference type="InterPro" id="IPR036925">
    <property type="entry name" value="TIF_IF2_dom3_sf"/>
</dbReference>
<dbReference type="InterPro" id="IPR015760">
    <property type="entry name" value="TIF_IF2"/>
</dbReference>
<protein>
    <recommendedName>
        <fullName evidence="2 8">Translation initiation factor IF-2</fullName>
    </recommendedName>
</protein>
<reference evidence="12 13" key="1">
    <citation type="submission" date="2020-07" db="EMBL/GenBank/DDBJ databases">
        <title>Roseicoccus Jingziensis gen. nov., sp. nov., isolated from coastal seawater.</title>
        <authorList>
            <person name="Feng X."/>
        </authorList>
    </citation>
    <scope>NUCLEOTIDE SEQUENCE [LARGE SCALE GENOMIC DNA]</scope>
    <source>
        <strain evidence="12 13">N1E253</strain>
    </source>
</reference>
<dbReference type="FunFam" id="3.40.50.300:FF:000019">
    <property type="entry name" value="Translation initiation factor IF-2"/>
    <property type="match status" value="1"/>
</dbReference>
<dbReference type="InterPro" id="IPR023115">
    <property type="entry name" value="TIF_IF2_dom3"/>
</dbReference>
<dbReference type="PANTHER" id="PTHR43381">
    <property type="entry name" value="TRANSLATION INITIATION FACTOR IF-2-RELATED"/>
    <property type="match status" value="1"/>
</dbReference>
<dbReference type="SUPFAM" id="SSF52540">
    <property type="entry name" value="P-loop containing nucleoside triphosphate hydrolases"/>
    <property type="match status" value="1"/>
</dbReference>
<keyword evidence="4 8" id="KW-0547">Nucleotide-binding</keyword>
<dbReference type="InterPro" id="IPR027417">
    <property type="entry name" value="P-loop_NTPase"/>
</dbReference>
<feature type="region of interest" description="G-domain" evidence="8">
    <location>
        <begin position="216"/>
        <end position="364"/>
    </location>
</feature>
<dbReference type="InterPro" id="IPR000795">
    <property type="entry name" value="T_Tr_GTP-bd_dom"/>
</dbReference>
<evidence type="ECO:0000256" key="5">
    <source>
        <dbReference type="ARBA" id="ARBA00022917"/>
    </source>
</evidence>
<dbReference type="AlphaFoldDB" id="A0A851GJN3"/>
<dbReference type="Gene3D" id="2.40.30.10">
    <property type="entry name" value="Translation factors"/>
    <property type="match status" value="2"/>
</dbReference>
<gene>
    <name evidence="8 12" type="primary">infB</name>
    <name evidence="12" type="ORF">HW115_10705</name>
</gene>
<dbReference type="InterPro" id="IPR009000">
    <property type="entry name" value="Transl_B-barrel_sf"/>
</dbReference>
<dbReference type="FunFam" id="3.40.50.10050:FF:000001">
    <property type="entry name" value="Translation initiation factor IF-2"/>
    <property type="match status" value="1"/>
</dbReference>
<dbReference type="Pfam" id="PF00009">
    <property type="entry name" value="GTP_EFTU"/>
    <property type="match status" value="1"/>
</dbReference>
<dbReference type="CDD" id="cd03692">
    <property type="entry name" value="mtIF2_IVc"/>
    <property type="match status" value="1"/>
</dbReference>
<comment type="caution">
    <text evidence="12">The sequence shown here is derived from an EMBL/GenBank/DDBJ whole genome shotgun (WGS) entry which is preliminary data.</text>
</comment>
<feature type="region of interest" description="Disordered" evidence="10">
    <location>
        <begin position="185"/>
        <end position="208"/>
    </location>
</feature>
<keyword evidence="13" id="KW-1185">Reference proteome</keyword>
<proteinExistence type="inferred from homology"/>
<keyword evidence="5 8" id="KW-0648">Protein biosynthesis</keyword>
<dbReference type="InterPro" id="IPR053905">
    <property type="entry name" value="EF-G-like_DII"/>
</dbReference>
<dbReference type="CDD" id="cd03702">
    <property type="entry name" value="IF2_mtIF2_II"/>
    <property type="match status" value="1"/>
</dbReference>
<feature type="binding site" evidence="8">
    <location>
        <begin position="268"/>
        <end position="272"/>
    </location>
    <ligand>
        <name>GTP</name>
        <dbReference type="ChEBI" id="CHEBI:37565"/>
    </ligand>
</feature>
<name>A0A851GJN3_9BACT</name>
<sequence length="712" mass="77942">MADSSDKPKKNKEVLDLIDESAKKLSRRERQRVEATKVESIGEKKKAALDIFEDEGEKKKTSLIHKKKGSGAAMPSISKVLDKKADEFVASKAVEAPVEEVEEEIPSSEEEPEPMAEVKEGNVITIKPPIIVSDLADLMELKPFQLMADLIKLEVFVAPHQAIEPEIAEKLCQMHNYVFEREKREKGGGVHKKKKKVKEPKAVEHEPEEKLELRAPIITFMGHVDHGKTSLLDYVRKSRVTSGEAGGITQHIGAYRVEHEGRPISFIDTPGHSVFTEMRARGAGVTDIVVLVVAADDGIMPQTKEAIEHARNNEKTIIVAINKCDTQGADPTRVKTQLMEHGLNPVDFGGDTECVEVSAITGQGMEELLELMALQAEVLELKANPRANARAAVIEASVQPGRGPTATVMVQAGTLKTGMPFICGPYAGKVKTMLNDLGESVKEAGPATPVEVLGFAELPHVGDELVQMKNDRAAKKLSEERLEKKRASRLQRPKKSRMEDLLSMVQGDTKAQLKLILKGDVQGSVQAIENAIGEIKSDKVEARFIGAAAGAITETDIMMASSSDAIVLGFNTKVEANAVRAAKRENVQVKLFSIVYELIDTVEEAMLGLLDPLTRETIIGHAEVAQVFKVKRGRAAGCIVKDGKVTRTAHARVLRGGVPVFDGKMSTLRRVKDEVEEVKQGIDCGIRLGDFDEYEEGDVIECYILEKVEQTL</sequence>
<evidence type="ECO:0000256" key="6">
    <source>
        <dbReference type="ARBA" id="ARBA00023134"/>
    </source>
</evidence>
<dbReference type="PROSITE" id="PS51722">
    <property type="entry name" value="G_TR_2"/>
    <property type="match status" value="1"/>
</dbReference>
<dbReference type="Gene3D" id="3.40.50.300">
    <property type="entry name" value="P-loop containing nucleotide triphosphate hydrolases"/>
    <property type="match status" value="1"/>
</dbReference>
<feature type="binding site" evidence="8">
    <location>
        <begin position="322"/>
        <end position="325"/>
    </location>
    <ligand>
        <name>GTP</name>
        <dbReference type="ChEBI" id="CHEBI:37565"/>
    </ligand>
</feature>
<evidence type="ECO:0000256" key="4">
    <source>
        <dbReference type="ARBA" id="ARBA00022741"/>
    </source>
</evidence>
<dbReference type="Gene3D" id="3.40.50.10050">
    <property type="entry name" value="Translation initiation factor IF- 2, domain 3"/>
    <property type="match status" value="1"/>
</dbReference>
<feature type="domain" description="Tr-type G" evidence="11">
    <location>
        <begin position="213"/>
        <end position="382"/>
    </location>
</feature>
<organism evidence="12 13">
    <name type="scientific">Oceaniferula marina</name>
    <dbReference type="NCBI Taxonomy" id="2748318"/>
    <lineage>
        <taxon>Bacteria</taxon>
        <taxon>Pseudomonadati</taxon>
        <taxon>Verrucomicrobiota</taxon>
        <taxon>Verrucomicrobiia</taxon>
        <taxon>Verrucomicrobiales</taxon>
        <taxon>Verrucomicrobiaceae</taxon>
        <taxon>Oceaniferula</taxon>
    </lineage>
</organism>
<evidence type="ECO:0000256" key="1">
    <source>
        <dbReference type="ARBA" id="ARBA00007733"/>
    </source>
</evidence>
<keyword evidence="8" id="KW-0963">Cytoplasm</keyword>
<evidence type="ECO:0000313" key="13">
    <source>
        <dbReference type="Proteomes" id="UP000557872"/>
    </source>
</evidence>
<dbReference type="HAMAP" id="MF_00100_B">
    <property type="entry name" value="IF_2_B"/>
    <property type="match status" value="1"/>
</dbReference>
<dbReference type="Proteomes" id="UP000557872">
    <property type="component" value="Unassembled WGS sequence"/>
</dbReference>
<dbReference type="InterPro" id="IPR005225">
    <property type="entry name" value="Small_GTP-bd"/>
</dbReference>
<comment type="subcellular location">
    <subcellularLocation>
        <location evidence="8">Cytoplasm</location>
    </subcellularLocation>
</comment>
<evidence type="ECO:0000313" key="12">
    <source>
        <dbReference type="EMBL" id="NWK56081.1"/>
    </source>
</evidence>
<dbReference type="GO" id="GO:0003924">
    <property type="term" value="F:GTPase activity"/>
    <property type="evidence" value="ECO:0007669"/>
    <property type="project" value="UniProtKB-UniRule"/>
</dbReference>
<dbReference type="InterPro" id="IPR000178">
    <property type="entry name" value="TF_IF2_bacterial-like"/>
</dbReference>
<feature type="compositionally biased region" description="Basic residues" evidence="10">
    <location>
        <begin position="189"/>
        <end position="198"/>
    </location>
</feature>
<dbReference type="Pfam" id="PF11987">
    <property type="entry name" value="IF-2"/>
    <property type="match status" value="1"/>
</dbReference>
<dbReference type="InterPro" id="IPR044145">
    <property type="entry name" value="IF2_II"/>
</dbReference>
<accession>A0A851GJN3</accession>
<keyword evidence="3 8" id="KW-0396">Initiation factor</keyword>
<dbReference type="EMBL" id="JACBAZ010000004">
    <property type="protein sequence ID" value="NWK56081.1"/>
    <property type="molecule type" value="Genomic_DNA"/>
</dbReference>
<dbReference type="FunFam" id="2.40.30.10:FF:000054">
    <property type="entry name" value="Translation initiation factor IF-2"/>
    <property type="match status" value="1"/>
</dbReference>
<dbReference type="NCBIfam" id="TIGR00487">
    <property type="entry name" value="IF-2"/>
    <property type="match status" value="1"/>
</dbReference>
<keyword evidence="6 8" id="KW-0342">GTP-binding</keyword>
<comment type="similarity">
    <text evidence="1 8 9">Belongs to the TRAFAC class translation factor GTPase superfamily. Classic translation factor GTPase family. IF-2 subfamily.</text>
</comment>
<evidence type="ECO:0000256" key="10">
    <source>
        <dbReference type="SAM" id="MobiDB-lite"/>
    </source>
</evidence>
<evidence type="ECO:0000256" key="2">
    <source>
        <dbReference type="ARBA" id="ARBA00020675"/>
    </source>
</evidence>
<dbReference type="PANTHER" id="PTHR43381:SF5">
    <property type="entry name" value="TR-TYPE G DOMAIN-CONTAINING PROTEIN"/>
    <property type="match status" value="1"/>
</dbReference>
<dbReference type="NCBIfam" id="TIGR00231">
    <property type="entry name" value="small_GTP"/>
    <property type="match status" value="1"/>
</dbReference>
<evidence type="ECO:0000256" key="9">
    <source>
        <dbReference type="RuleBase" id="RU000644"/>
    </source>
</evidence>
<evidence type="ECO:0000259" key="11">
    <source>
        <dbReference type="PROSITE" id="PS51722"/>
    </source>
</evidence>